<dbReference type="GeneTree" id="ENSGT00940000156842"/>
<dbReference type="GO" id="GO:0006396">
    <property type="term" value="P:RNA processing"/>
    <property type="evidence" value="ECO:0007669"/>
    <property type="project" value="InterPro"/>
</dbReference>
<evidence type="ECO:0000313" key="5">
    <source>
        <dbReference type="Ensembl" id="ENSGMOP00000054631.1"/>
    </source>
</evidence>
<dbReference type="GO" id="GO:0006382">
    <property type="term" value="P:adenosine to inosine editing"/>
    <property type="evidence" value="ECO:0007669"/>
    <property type="project" value="TreeGrafter"/>
</dbReference>
<protein>
    <submittedName>
        <fullName evidence="5">Adenosine deaminase domain containing 1 (testis-specific)</fullName>
    </submittedName>
</protein>
<dbReference type="PROSITE" id="PS50137">
    <property type="entry name" value="DS_RBD"/>
    <property type="match status" value="1"/>
</dbReference>
<keyword evidence="6" id="KW-1185">Reference proteome</keyword>
<dbReference type="OMA" id="GNCKDTR"/>
<dbReference type="GO" id="GO:0003726">
    <property type="term" value="F:double-stranded RNA adenosine deaminase activity"/>
    <property type="evidence" value="ECO:0007669"/>
    <property type="project" value="TreeGrafter"/>
</dbReference>
<reference evidence="5" key="2">
    <citation type="submission" date="2025-09" db="UniProtKB">
        <authorList>
            <consortium name="Ensembl"/>
        </authorList>
    </citation>
    <scope>IDENTIFICATION</scope>
</reference>
<dbReference type="GO" id="GO:0003725">
    <property type="term" value="F:double-stranded RNA binding"/>
    <property type="evidence" value="ECO:0007669"/>
    <property type="project" value="TreeGrafter"/>
</dbReference>
<gene>
    <name evidence="5" type="primary">ADAD1</name>
</gene>
<dbReference type="PANTHER" id="PTHR10910:SF103">
    <property type="entry name" value="ADENOSINE DEAMINASE DOMAIN-CONTAINING PROTEIN 1"/>
    <property type="match status" value="1"/>
</dbReference>
<evidence type="ECO:0000313" key="6">
    <source>
        <dbReference type="Proteomes" id="UP000694546"/>
    </source>
</evidence>
<dbReference type="Ensembl" id="ENSGMOT00000034890.1">
    <property type="protein sequence ID" value="ENSGMOP00000054631.1"/>
    <property type="gene ID" value="ENSGMOG00000002821.2"/>
</dbReference>
<dbReference type="Pfam" id="PF00035">
    <property type="entry name" value="dsrm"/>
    <property type="match status" value="1"/>
</dbReference>
<feature type="compositionally biased region" description="Polar residues" evidence="2">
    <location>
        <begin position="33"/>
        <end position="47"/>
    </location>
</feature>
<dbReference type="GO" id="GO:0005730">
    <property type="term" value="C:nucleolus"/>
    <property type="evidence" value="ECO:0007669"/>
    <property type="project" value="TreeGrafter"/>
</dbReference>
<evidence type="ECO:0000256" key="2">
    <source>
        <dbReference type="SAM" id="MobiDB-lite"/>
    </source>
</evidence>
<dbReference type="GO" id="GO:0036098">
    <property type="term" value="P:male germ-line stem cell population maintenance"/>
    <property type="evidence" value="ECO:0007669"/>
    <property type="project" value="Ensembl"/>
</dbReference>
<dbReference type="SMART" id="SM00358">
    <property type="entry name" value="DSRM"/>
    <property type="match status" value="1"/>
</dbReference>
<feature type="domain" description="DRBM" evidence="3">
    <location>
        <begin position="107"/>
        <end position="175"/>
    </location>
</feature>
<dbReference type="InterPro" id="IPR014720">
    <property type="entry name" value="dsRBD_dom"/>
</dbReference>
<proteinExistence type="predicted"/>
<dbReference type="PROSITE" id="PS50141">
    <property type="entry name" value="A_DEAMIN_EDITASE"/>
    <property type="match status" value="1"/>
</dbReference>
<evidence type="ECO:0000259" key="4">
    <source>
        <dbReference type="PROSITE" id="PS50141"/>
    </source>
</evidence>
<evidence type="ECO:0000259" key="3">
    <source>
        <dbReference type="PROSITE" id="PS50137"/>
    </source>
</evidence>
<dbReference type="Gene3D" id="3.30.160.20">
    <property type="match status" value="1"/>
</dbReference>
<feature type="region of interest" description="Disordered" evidence="2">
    <location>
        <begin position="22"/>
        <end position="48"/>
    </location>
</feature>
<dbReference type="InterPro" id="IPR002466">
    <property type="entry name" value="A_deamin"/>
</dbReference>
<evidence type="ECO:0000256" key="1">
    <source>
        <dbReference type="PROSITE-ProRule" id="PRU00266"/>
    </source>
</evidence>
<name>A0A8C5C074_GADMO</name>
<organism evidence="5 6">
    <name type="scientific">Gadus morhua</name>
    <name type="common">Atlantic cod</name>
    <dbReference type="NCBI Taxonomy" id="8049"/>
    <lineage>
        <taxon>Eukaryota</taxon>
        <taxon>Metazoa</taxon>
        <taxon>Chordata</taxon>
        <taxon>Craniata</taxon>
        <taxon>Vertebrata</taxon>
        <taxon>Euteleostomi</taxon>
        <taxon>Actinopterygii</taxon>
        <taxon>Neopterygii</taxon>
        <taxon>Teleostei</taxon>
        <taxon>Neoteleostei</taxon>
        <taxon>Acanthomorphata</taxon>
        <taxon>Zeiogadaria</taxon>
        <taxon>Gadariae</taxon>
        <taxon>Gadiformes</taxon>
        <taxon>Gadoidei</taxon>
        <taxon>Gadidae</taxon>
        <taxon>Gadus</taxon>
    </lineage>
</organism>
<dbReference type="AlphaFoldDB" id="A0A8C5C074"/>
<keyword evidence="1" id="KW-0694">RNA-binding</keyword>
<reference evidence="5" key="1">
    <citation type="submission" date="2025-08" db="UniProtKB">
        <authorList>
            <consortium name="Ensembl"/>
        </authorList>
    </citation>
    <scope>IDENTIFICATION</scope>
</reference>
<dbReference type="SUPFAM" id="SSF54768">
    <property type="entry name" value="dsRNA-binding domain-like"/>
    <property type="match status" value="1"/>
</dbReference>
<sequence>MFATNRGARRTRFDQILQRNHIGLPDFPGPAGTPSSPGRAGTSNATKQGEARALETVCPAVAFTIKQKCELTNGHHEFILTFSNGYTKRPRLPIKEVIAKYKSGDIHPISTLYELAEALQRSLEVKETSTPGNTPGFYFAFCVLVDGVTYQTGMGITKKEARRMAAELALKDLLPLLEADLSAATGPPPKAPPLPPFPEQLVCSEVPTRGAQNARALPGYSSQSERMSQAVNALLSGLLRDQPEFWPCGSTVAAFLLHSPAGYEVVALGTGNINTNRCITANGRVLHDSHALVVARRSLMRFLYRHLLMFFNKKQQLKQLSVFQRSAASPLLAMRSELSLHLYLSLLPKGAAQMNPTMRLNPMSTNAWEVVNQLSLHLVAEGKVFPLSSLEPAPSRMSSLSCSDKLTQWQVLGYQGALLSHLVEPLYADSILLGEEGCSSIRGLTLAVSQRAEGVTVGLPLHYCMVRPMYALAPPLRGPAPSGPGRAQRNLSLNWSQGDGALEVVDGLEGVAVEDSPFKSSPELASRLCKAAMLSRFNLVVAEAERRELQRAVSYREAKMTAKQYQEAKNIMKVHLKKNGFGVWPSKPPHSDNFNI</sequence>
<dbReference type="GO" id="GO:0005737">
    <property type="term" value="C:cytoplasm"/>
    <property type="evidence" value="ECO:0007669"/>
    <property type="project" value="TreeGrafter"/>
</dbReference>
<dbReference type="GO" id="GO:0008251">
    <property type="term" value="F:tRNA-specific adenosine deaminase activity"/>
    <property type="evidence" value="ECO:0007669"/>
    <property type="project" value="TreeGrafter"/>
</dbReference>
<dbReference type="Proteomes" id="UP000694546">
    <property type="component" value="Chromosome 10"/>
</dbReference>
<accession>A0A8C5C074</accession>
<dbReference type="PANTHER" id="PTHR10910">
    <property type="entry name" value="EUKARYOTE SPECIFIC DSRNA BINDING PROTEIN"/>
    <property type="match status" value="1"/>
</dbReference>
<dbReference type="SMART" id="SM00552">
    <property type="entry name" value="ADEAMc"/>
    <property type="match status" value="1"/>
</dbReference>
<dbReference type="Pfam" id="PF02137">
    <property type="entry name" value="A_deamin"/>
    <property type="match status" value="1"/>
</dbReference>
<feature type="domain" description="A to I editase" evidence="4">
    <location>
        <begin position="267"/>
        <end position="594"/>
    </location>
</feature>
<dbReference type="GO" id="GO:0061982">
    <property type="term" value="P:meiosis I cell cycle process"/>
    <property type="evidence" value="ECO:0007669"/>
    <property type="project" value="Ensembl"/>
</dbReference>